<feature type="domain" description="FMP27 SW motif-containing RBG unit" evidence="4">
    <location>
        <begin position="1263"/>
        <end position="1361"/>
    </location>
</feature>
<feature type="compositionally biased region" description="Gly residues" evidence="1">
    <location>
        <begin position="270"/>
        <end position="281"/>
    </location>
</feature>
<feature type="region of interest" description="Disordered" evidence="1">
    <location>
        <begin position="1026"/>
        <end position="1053"/>
    </location>
</feature>
<keyword evidence="2" id="KW-1133">Transmembrane helix</keyword>
<dbReference type="Pfam" id="PF10344">
    <property type="entry name" value="Hobbit"/>
    <property type="match status" value="1"/>
</dbReference>
<evidence type="ECO:0000256" key="1">
    <source>
        <dbReference type="SAM" id="MobiDB-lite"/>
    </source>
</evidence>
<reference evidence="6 7" key="1">
    <citation type="submission" date="2023-08" db="EMBL/GenBank/DDBJ databases">
        <title>Annotated Genome Sequence of Vanrija albida AlHP1.</title>
        <authorList>
            <person name="Herzog R."/>
        </authorList>
    </citation>
    <scope>NUCLEOTIDE SEQUENCE [LARGE SCALE GENOMIC DNA]</scope>
    <source>
        <strain evidence="6 7">AlHP1</strain>
    </source>
</reference>
<dbReference type="InterPro" id="IPR019441">
    <property type="entry name" value="FMP27/BLTP2/Hobbit_GFWDK_RBG"/>
</dbReference>
<evidence type="ECO:0000259" key="4">
    <source>
        <dbReference type="SMART" id="SM01215"/>
    </source>
</evidence>
<proteinExistence type="predicted"/>
<organism evidence="6 7">
    <name type="scientific">Vanrija albida</name>
    <dbReference type="NCBI Taxonomy" id="181172"/>
    <lineage>
        <taxon>Eukaryota</taxon>
        <taxon>Fungi</taxon>
        <taxon>Dikarya</taxon>
        <taxon>Basidiomycota</taxon>
        <taxon>Agaricomycotina</taxon>
        <taxon>Tremellomycetes</taxon>
        <taxon>Trichosporonales</taxon>
        <taxon>Trichosporonaceae</taxon>
        <taxon>Vanrija</taxon>
    </lineage>
</organism>
<dbReference type="PANTHER" id="PTHR15678:SF6">
    <property type="entry name" value="BRIDGE-LIKE LIPID TRANSFER PROTEIN FAMILY MEMBER 2"/>
    <property type="match status" value="1"/>
</dbReference>
<feature type="domain" description="FMP27/BLTP2/Hobbit GFWDK motif-containing RBG unit" evidence="3">
    <location>
        <begin position="1379"/>
        <end position="1529"/>
    </location>
</feature>
<dbReference type="InterPro" id="IPR019449">
    <property type="entry name" value="FMP27_WPPW_RBG"/>
</dbReference>
<feature type="compositionally biased region" description="Polar residues" evidence="1">
    <location>
        <begin position="2604"/>
        <end position="2621"/>
    </location>
</feature>
<dbReference type="InterPro" id="IPR019415">
    <property type="entry name" value="FMP27_SW_RBG"/>
</dbReference>
<feature type="compositionally biased region" description="Low complexity" evidence="1">
    <location>
        <begin position="2876"/>
        <end position="2890"/>
    </location>
</feature>
<feature type="domain" description="FMP27 WPPW motif-containing RBG unit" evidence="5">
    <location>
        <begin position="1792"/>
        <end position="2253"/>
    </location>
</feature>
<gene>
    <name evidence="6" type="primary">FMP27</name>
    <name evidence="6" type="ORF">Q8F55_005194</name>
</gene>
<keyword evidence="2" id="KW-0472">Membrane</keyword>
<keyword evidence="7" id="KW-1185">Reference proteome</keyword>
<evidence type="ECO:0000259" key="5">
    <source>
        <dbReference type="SMART" id="SM01216"/>
    </source>
</evidence>
<dbReference type="SMART" id="SM01215">
    <property type="entry name" value="Fmp27_SW"/>
    <property type="match status" value="1"/>
</dbReference>
<feature type="compositionally biased region" description="Basic and acidic residues" evidence="1">
    <location>
        <begin position="2577"/>
        <end position="2587"/>
    </location>
</feature>
<feature type="compositionally biased region" description="Basic and acidic residues" evidence="1">
    <location>
        <begin position="2594"/>
        <end position="2603"/>
    </location>
</feature>
<dbReference type="RefSeq" id="XP_069208326.1">
    <property type="nucleotide sequence ID" value="XM_069353684.1"/>
</dbReference>
<feature type="region of interest" description="Disordered" evidence="1">
    <location>
        <begin position="162"/>
        <end position="212"/>
    </location>
</feature>
<sequence length="2890" mass="321479">MTWFGYLLGVIVVSLILSYIVIPWGLSILSSFKLRATRLSLLSARGLEWRHKSHATANVPTLRIERVYWSRGRGPGPIGLITLNVEGIVVRIRKPPPDNSPPRRKWTIPQSLQQVIHFITHFLLPHWSTLASLVSIRVSGVRIIFEDLQDLEASIGEVRVGVSKDTSGPLPPVSSLQPDAHSEDFPAFPKSASGSAPTKSDGGLHRRSDSIHSRVSKTASKFWTNATKGVERVAFTVVVSEAAILLPNASPSSATQPAAAAPPHSRFPSNGGGGTPLGSGAMGTFESILHPQPWYAKPNDGGYGKILDIDTDSKAVLSAGFGPNRGVLDEDNLRLSIDIGRVGIDLNEATKLRGLKPAPDTEEVAAVPETSAPAHNRWDPQGFPRVGHDASIPTDTQVVLRAFESVTVAAQSVGLSYSLPKAQDVSTGEKVDPDDAHIVSFGLSGFSLALSCTNSGSDPRLGQIYGSSAKENSVVRGINAHIQWRSIGVQYHSSGKPADSIPIVTIKQAQIDLLTTWRPGGWTRELLFSDDLNLAIVIARGCIASVDVAGDIKLFEQVLGAWQQEHLAGGPRHQRPAHRAADPAVLPPRFRLLFEVGSTTVALSNSAAPDEATISLATDGVAIGAHSQFSDVAPAGDGRGTSADRDFSETGSSFTYDTLGETPVDSASSDDVALVKRGEGFLRVQPVTLRISLATQDERQKTYRLATIGAIEGRVQGSVLGSRTTLESGIERWTVTPNTLTLDIETIIDNGIRIELWNASVLRAIDLLVDATKPRGEKPVKEVPKDPKPRFIDRLPSGISLRVSLGNISMFIGHPDLSPEHSSLVRGLWVRTTVKLEYAHYANTAYAKHCKHRLQSSPREQLNLDDDITAEAMAATRGLEKDGGHAALMSVTVLDTTIHTVFNGQAFAAKGGADRPPPFDDWKMPPRPDEASAFVALWGGSKNARMRKEPLQTETDYPPATDLGTRAFVRIPSFLTNCYVHRSSPQAETVVMVRSQVELVHMIGNLSDIYCALMVAKAIHRISTRIKGPAPKSPPPASPTSDATPSPPASPRPNNLDFVLQMPTVWVHLGLPQDFPIFFSMSGVSVVKQQGKLPAVRAGHALLHCLSPQYLGFWDEVGRIKDLEVLLDKGGAIAVNAKGFRIRLPYAFVLASLILSIKTIFKATKLLAENIKLDHFETRLIPDVDGPKKLPTIRIKVELFHVEARDHPVETKINLACRAGLVEQNARLNLEDMFDQKVNLLRGDLTAKSPSGLTTEQTVDVEEAHYRLLWHMSRSWVKRMKRARHEQRRREDSVQDRLKIKIEKKLPIHLLPLEQTAPLLRAAFSGVNLSISAPKENRAELIKYMGDVSSPFSDDVEFTLMIPFNLDLAVDELKISLRDYPLPLLRIQRTHGGPSFKLTTLFVIAEEMSNEDSWIFVPAVVLPAGCGQEDSPALMVDTPKTLLSIKTYARPVIKVNSPSPTFLTWGTSYSPGLSDVQRMFDSLSFAVPDPSPRVGFWDKIRLILHWKVTVDFKGTLRFYLKGSPDPYAINGMAAGFALVWRKNVRIEINQPNDQGELIQITAEECLVTIPDLTSLHDAAAVGNDDAPTDQEAADRALILRRAKKPCARFLNGIRFGIGFRFERTCRPWTCKEDGETDNLLHRQCRAFTFSPHQTVILRTPEAYERMEKEVGHPFDSYEGFRSDFIHFSVSLDAPRDGDKDQKSVDAETHNSLHLTPKAFAHFFAWWRLFGAKTPAPIRQGRVFPQGPPPSKKFGASMGTIKYRCDLAPVYMSHVYDQVSRDLWGIGKAQSLGLKMRVRRFRLDGHQRMQEKREWSELLNRIKTVTHKPFYAADLLLDEMRIKGIVATFSEISEGEETPQTEDPDLNFPKASELPKDLREWYNFFDFIDANRIPFDKNPRMQIVHLGDCSHVFLSRRIKARRTSPFPDEHKAYTDMGYTKFGHEKTHICYLGAAASVGEMQTQLAEERIAELQEILKKSTSPGQDTASAEATREQVRHRISILESSIQKLAVQEHRHMDDNTIVPHDAPPSGTKLLDNESSLTFENTVHVHGPRLFFNNVSRNVLYKYFYSRSDRRREEYSTSNASIRNIRDGVSRRFQRKANGLNQDDMMGTDENFSINEMRQMLENLVTHNADQFRVPINIFTDREAVRRAEQGLPTECTVHPSLRILCLQPQISLRSTADENAVILLAVDEISFKVFSIKDMDGPNQTVTDVLSRNTVDLVGMQAFSPTDSSLERTNGMNRELEFLPREVFVDVRSESSDYERIVLKTDLIATFDRFNTLRVPRGLEWPETLDDYGEPIFHLRKHQNLTSVLIPMITVSATSQHYTALYYIVTDLIMYRDPQAVVRTEKIQNFLYKFDRRDRNLPQVLADLDLTQRHIKALGELQRDYEANVDRLSDEGKRLLFEIRTDVLNETESLFTAIEVINISRDREEAKEALKIDSRIELRAGNIAWHMLRDSGHPLLKLNIKHTMGVIKNNKDASSDNALVIGELQALNSNADSVYQEVIIPYDRQQLVVKKSDVKSNCSVSCSLAFVPSVGGIGIIKEFAFYLYPFRFKLEERVGSLTMDYLFNDRTKKHDDDKDHHKDAHPKKKGELAHDKKQSPNALVTANGRGRSSTILENAPPPGFSTVPDDDAAEMQRRASRNWTFGSIVVGKTFFVLDYKRDDSKKRSGFVWPDVVQFKLMAPEFHYTNKVWGFADIVERVKKDLLHSAWSQRKEIIDQVFTKTSVFRSKKGLRHLAGIDTDASTAAKKGSTKSPLRFTVQPATPLDFDDVHPASVSDTVDESHEHDGNGNGSMEVLEDHHEEAKPKKLGFIAKLRRRGSRSEVAKAGGQDVHAKDSSDDMSLASESSSSRHAVSPQGSMGSLRGGSREASTTSQSTQSTGSGGA</sequence>
<protein>
    <submittedName>
        <fullName evidence="6">Protein SABRE</fullName>
    </submittedName>
</protein>
<feature type="compositionally biased region" description="Basic and acidic residues" evidence="1">
    <location>
        <begin position="202"/>
        <end position="212"/>
    </location>
</feature>
<dbReference type="InterPro" id="IPR045167">
    <property type="entry name" value="Hobbit"/>
</dbReference>
<feature type="compositionally biased region" description="Low complexity" evidence="1">
    <location>
        <begin position="250"/>
        <end position="264"/>
    </location>
</feature>
<comment type="caution">
    <text evidence="6">The sequence shown here is derived from an EMBL/GenBank/DDBJ whole genome shotgun (WGS) entry which is preliminary data.</text>
</comment>
<dbReference type="EMBL" id="JBBXJM010000004">
    <property type="protein sequence ID" value="KAL1408382.1"/>
    <property type="molecule type" value="Genomic_DNA"/>
</dbReference>
<feature type="transmembrane region" description="Helical" evidence="2">
    <location>
        <begin position="6"/>
        <end position="29"/>
    </location>
</feature>
<dbReference type="SMART" id="SM01214">
    <property type="entry name" value="Fmp27_GFWDK"/>
    <property type="match status" value="1"/>
</dbReference>
<feature type="compositionally biased region" description="Basic and acidic residues" evidence="1">
    <location>
        <begin position="2802"/>
        <end position="2811"/>
    </location>
</feature>
<feature type="region of interest" description="Disordered" evidence="1">
    <location>
        <begin position="2577"/>
        <end position="2632"/>
    </location>
</feature>
<dbReference type="Proteomes" id="UP001565368">
    <property type="component" value="Unassembled WGS sequence"/>
</dbReference>
<feature type="compositionally biased region" description="Low complexity" evidence="1">
    <location>
        <begin position="2845"/>
        <end position="2855"/>
    </location>
</feature>
<keyword evidence="2" id="KW-0812">Transmembrane</keyword>
<name>A0ABR3Q1N2_9TREE</name>
<feature type="region of interest" description="Disordered" evidence="1">
    <location>
        <begin position="2768"/>
        <end position="2890"/>
    </location>
</feature>
<evidence type="ECO:0000313" key="6">
    <source>
        <dbReference type="EMBL" id="KAL1408382.1"/>
    </source>
</evidence>
<dbReference type="GeneID" id="95986237"/>
<evidence type="ECO:0000313" key="7">
    <source>
        <dbReference type="Proteomes" id="UP001565368"/>
    </source>
</evidence>
<evidence type="ECO:0000259" key="3">
    <source>
        <dbReference type="SMART" id="SM01214"/>
    </source>
</evidence>
<accession>A0ABR3Q1N2</accession>
<dbReference type="SMART" id="SM01216">
    <property type="entry name" value="Fmp27_WPPW"/>
    <property type="match status" value="1"/>
</dbReference>
<evidence type="ECO:0000256" key="2">
    <source>
        <dbReference type="SAM" id="Phobius"/>
    </source>
</evidence>
<feature type="region of interest" description="Disordered" evidence="1">
    <location>
        <begin position="250"/>
        <end position="281"/>
    </location>
</feature>
<dbReference type="PANTHER" id="PTHR15678">
    <property type="entry name" value="ANTIGEN MLAA-22-RELATED"/>
    <property type="match status" value="1"/>
</dbReference>